<protein>
    <recommendedName>
        <fullName evidence="8">U3 small nucleolar RNA-associated protein 15</fullName>
    </recommendedName>
</protein>
<dbReference type="SUPFAM" id="SSF50978">
    <property type="entry name" value="WD40 repeat-like"/>
    <property type="match status" value="1"/>
</dbReference>
<evidence type="ECO:0000256" key="5">
    <source>
        <dbReference type="SAM" id="MobiDB-lite"/>
    </source>
</evidence>
<dbReference type="InterPro" id="IPR001680">
    <property type="entry name" value="WD40_rpt"/>
</dbReference>
<reference evidence="6 7" key="1">
    <citation type="submission" date="2016-02" db="EMBL/GenBank/DDBJ databases">
        <title>Discovery of a natural microsporidian pathogen with a broad tissue tropism in Caenorhabditis elegans.</title>
        <authorList>
            <person name="Luallen R.J."/>
            <person name="Reinke A.W."/>
            <person name="Tong L."/>
            <person name="Botts M.R."/>
            <person name="Felix M.-A."/>
            <person name="Troemel E.R."/>
        </authorList>
    </citation>
    <scope>NUCLEOTIDE SEQUENCE [LARGE SCALE GENOMIC DNA]</scope>
    <source>
        <strain evidence="6 7">JUm2807</strain>
    </source>
</reference>
<evidence type="ECO:0008006" key="8">
    <source>
        <dbReference type="Google" id="ProtNLM"/>
    </source>
</evidence>
<dbReference type="Proteomes" id="UP000185944">
    <property type="component" value="Unassembled WGS sequence"/>
</dbReference>
<dbReference type="GeneID" id="93646607"/>
<dbReference type="GO" id="GO:0045943">
    <property type="term" value="P:positive regulation of transcription by RNA polymerase I"/>
    <property type="evidence" value="ECO:0007669"/>
    <property type="project" value="TreeGrafter"/>
</dbReference>
<sequence length="537" mass="58455">MEKEFRLASYGIKERSDKEIVEVQIGVPDCLAVLLVAPGVAVYAKGGTLYQVGVSAKTEKVFARTGGSGMKLAATDGVIAAYNKEGRIRLLDYAGNRLREIECGEAPIRSVAFIGGSILCAGGESCKLQIYDLSEAAPIHEESFAEYVESIASSTQFLATALSNGDVHIYSHSTPNTPNTLNTSNTSENHTPNTPNTPENLKNLKNQKASIVLEKKRVLALGRGCTVLFLGEDKLFIGLVTGVGYIYDVRSGHIVNESILHSKGITSAQVFGEFLVTASLDGKLKVSTLGLREISSLHLGSPILAFSAQFGALEDRAPSTFSPLSLLDTPKPEEKACFGSEYLISTANGDVLIYRDRWETKVGEVFAAERVRTPSTLLARSAATPSLVTEKKRLGRAAPVKRETIEWMVATFQYRRALTEAVSSKDRESLSAVSEYIHQAGRLAPILASLPEEAIGEVVDMCIDHVREKHYFPVSREVLQVYGALLSGRKGADTSPLFAHVDRAIQELDEEYYVHSSCASLTEYIKLVLQPGKRSYR</sequence>
<evidence type="ECO:0000313" key="7">
    <source>
        <dbReference type="Proteomes" id="UP000185944"/>
    </source>
</evidence>
<keyword evidence="7" id="KW-1185">Reference proteome</keyword>
<accession>A0A177EKZ7</accession>
<evidence type="ECO:0000256" key="3">
    <source>
        <dbReference type="ARBA" id="ARBA00022737"/>
    </source>
</evidence>
<dbReference type="AlphaFoldDB" id="A0A177EKZ7"/>
<keyword evidence="2" id="KW-0853">WD repeat</keyword>
<evidence type="ECO:0000313" key="6">
    <source>
        <dbReference type="EMBL" id="OAG31782.1"/>
    </source>
</evidence>
<dbReference type="GO" id="GO:0005730">
    <property type="term" value="C:nucleolus"/>
    <property type="evidence" value="ECO:0007669"/>
    <property type="project" value="UniProtKB-SubCell"/>
</dbReference>
<dbReference type="VEuPathDB" id="MicrosporidiaDB:NEDG_00257"/>
<keyword evidence="3" id="KW-0677">Repeat</keyword>
<evidence type="ECO:0000256" key="2">
    <source>
        <dbReference type="ARBA" id="ARBA00022574"/>
    </source>
</evidence>
<dbReference type="InterPro" id="IPR036322">
    <property type="entry name" value="WD40_repeat_dom_sf"/>
</dbReference>
<dbReference type="Gene3D" id="2.130.10.10">
    <property type="entry name" value="YVTN repeat-like/Quinoprotein amine dehydrogenase"/>
    <property type="match status" value="1"/>
</dbReference>
<dbReference type="EMBL" id="LTDL01000014">
    <property type="protein sequence ID" value="OAG31782.1"/>
    <property type="molecule type" value="Genomic_DNA"/>
</dbReference>
<comment type="subcellular location">
    <subcellularLocation>
        <location evidence="1">Nucleus</location>
        <location evidence="1">Nucleolus</location>
    </subcellularLocation>
</comment>
<feature type="region of interest" description="Disordered" evidence="5">
    <location>
        <begin position="172"/>
        <end position="201"/>
    </location>
</feature>
<dbReference type="SMART" id="SM00320">
    <property type="entry name" value="WD40"/>
    <property type="match status" value="3"/>
</dbReference>
<proteinExistence type="predicted"/>
<dbReference type="PANTHER" id="PTHR19924:SF26">
    <property type="entry name" value="U3 SMALL NUCLEOLAR RNA-ASSOCIATED PROTEIN 15 HOMOLOG"/>
    <property type="match status" value="1"/>
</dbReference>
<dbReference type="OrthoDB" id="431715at2759"/>
<dbReference type="GO" id="GO:0006364">
    <property type="term" value="P:rRNA processing"/>
    <property type="evidence" value="ECO:0007669"/>
    <property type="project" value="TreeGrafter"/>
</dbReference>
<dbReference type="PANTHER" id="PTHR19924">
    <property type="entry name" value="UTP15 U3 SMALL NUCLEOLAR RNA-ASSOCIATED PROTEIN 15 FAMILY MEMBER"/>
    <property type="match status" value="1"/>
</dbReference>
<feature type="compositionally biased region" description="Low complexity" evidence="5">
    <location>
        <begin position="172"/>
        <end position="200"/>
    </location>
</feature>
<comment type="caution">
    <text evidence="6">The sequence shown here is derived from an EMBL/GenBank/DDBJ whole genome shotgun (WGS) entry which is preliminary data.</text>
</comment>
<organism evidence="6 7">
    <name type="scientific">Nematocida displodere</name>
    <dbReference type="NCBI Taxonomy" id="1805483"/>
    <lineage>
        <taxon>Eukaryota</taxon>
        <taxon>Fungi</taxon>
        <taxon>Fungi incertae sedis</taxon>
        <taxon>Microsporidia</taxon>
        <taxon>Nematocida</taxon>
    </lineage>
</organism>
<dbReference type="RefSeq" id="XP_067545383.1">
    <property type="nucleotide sequence ID" value="XM_067687675.1"/>
</dbReference>
<evidence type="ECO:0000256" key="1">
    <source>
        <dbReference type="ARBA" id="ARBA00004604"/>
    </source>
</evidence>
<dbReference type="InterPro" id="IPR015943">
    <property type="entry name" value="WD40/YVTN_repeat-like_dom_sf"/>
</dbReference>
<keyword evidence="4" id="KW-0539">Nucleus</keyword>
<name>A0A177EKZ7_9MICR</name>
<gene>
    <name evidence="6" type="ORF">NEDG_00257</name>
</gene>
<evidence type="ECO:0000256" key="4">
    <source>
        <dbReference type="ARBA" id="ARBA00023242"/>
    </source>
</evidence>